<dbReference type="InterPro" id="IPR002110">
    <property type="entry name" value="Ankyrin_rpt"/>
</dbReference>
<evidence type="ECO:0000313" key="5">
    <source>
        <dbReference type="Proteomes" id="UP001239019"/>
    </source>
</evidence>
<organism evidence="4 5">
    <name type="scientific">Natronospira bacteriovora</name>
    <dbReference type="NCBI Taxonomy" id="3069753"/>
    <lineage>
        <taxon>Bacteria</taxon>
        <taxon>Pseudomonadati</taxon>
        <taxon>Pseudomonadota</taxon>
        <taxon>Gammaproteobacteria</taxon>
        <taxon>Natronospirales</taxon>
        <taxon>Natronospiraceae</taxon>
        <taxon>Natronospira</taxon>
    </lineage>
</organism>
<reference evidence="4 5" key="1">
    <citation type="submission" date="2023-08" db="EMBL/GenBank/DDBJ databases">
        <title>Whole-genome sequencing of halo(alkali)philic microorganisms from hypersaline lakes.</title>
        <authorList>
            <person name="Sorokin D.Y."/>
            <person name="Abbas B."/>
            <person name="Merkel A.Y."/>
        </authorList>
    </citation>
    <scope>NUCLEOTIDE SEQUENCE [LARGE SCALE GENOMIC DNA]</scope>
    <source>
        <strain evidence="4 5">AB-CW4</strain>
    </source>
</reference>
<accession>A0ABU0W4D2</accession>
<dbReference type="Gene3D" id="1.25.40.20">
    <property type="entry name" value="Ankyrin repeat-containing domain"/>
    <property type="match status" value="2"/>
</dbReference>
<evidence type="ECO:0000256" key="2">
    <source>
        <dbReference type="ARBA" id="ARBA00023043"/>
    </source>
</evidence>
<sequence>MSPQEEAVVQAIQARDSETLSSLLAANPALADTRTDAGVSALMLALYTGQRRLARAIADHRDGLDIFEAAALGLCGHIERSLEMDPDAAMHVSADGMTPLHFAARFDQAEATALLLERGAAPDHVSENPLAFTPLHAAIAGASLESAELLLDAGAFVDARQGDGLTSLMAAAATGQIEMIELLIDHGANREMRNQKGLRAAEIAVDQGFDEIADILD</sequence>
<feature type="repeat" description="ANK" evidence="3">
    <location>
        <begin position="130"/>
        <end position="162"/>
    </location>
</feature>
<comment type="caution">
    <text evidence="4">The sequence shown here is derived from an EMBL/GenBank/DDBJ whole genome shotgun (WGS) entry which is preliminary data.</text>
</comment>
<dbReference type="PROSITE" id="PS50088">
    <property type="entry name" value="ANK_REPEAT"/>
    <property type="match status" value="3"/>
</dbReference>
<feature type="repeat" description="ANK" evidence="3">
    <location>
        <begin position="95"/>
        <end position="127"/>
    </location>
</feature>
<dbReference type="Proteomes" id="UP001239019">
    <property type="component" value="Unassembled WGS sequence"/>
</dbReference>
<evidence type="ECO:0000256" key="3">
    <source>
        <dbReference type="PROSITE-ProRule" id="PRU00023"/>
    </source>
</evidence>
<dbReference type="Pfam" id="PF12796">
    <property type="entry name" value="Ank_2"/>
    <property type="match status" value="2"/>
</dbReference>
<dbReference type="EMBL" id="JAVDDT010000002">
    <property type="protein sequence ID" value="MDQ2068877.1"/>
    <property type="molecule type" value="Genomic_DNA"/>
</dbReference>
<dbReference type="InterPro" id="IPR050889">
    <property type="entry name" value="Dendritic_Spine_Reg/Scaffold"/>
</dbReference>
<dbReference type="SUPFAM" id="SSF48403">
    <property type="entry name" value="Ankyrin repeat"/>
    <property type="match status" value="1"/>
</dbReference>
<evidence type="ECO:0000256" key="1">
    <source>
        <dbReference type="ARBA" id="ARBA00022737"/>
    </source>
</evidence>
<proteinExistence type="predicted"/>
<protein>
    <submittedName>
        <fullName evidence="4">Ankyrin repeat domain-containing protein</fullName>
    </submittedName>
</protein>
<dbReference type="PANTHER" id="PTHR24166">
    <property type="entry name" value="ROLLING PEBBLES, ISOFORM B"/>
    <property type="match status" value="1"/>
</dbReference>
<dbReference type="PRINTS" id="PR01415">
    <property type="entry name" value="ANKYRIN"/>
</dbReference>
<keyword evidence="5" id="KW-1185">Reference proteome</keyword>
<gene>
    <name evidence="4" type="ORF">RBH19_03185</name>
</gene>
<name>A0ABU0W4D2_9GAMM</name>
<evidence type="ECO:0000313" key="4">
    <source>
        <dbReference type="EMBL" id="MDQ2068877.1"/>
    </source>
</evidence>
<feature type="repeat" description="ANK" evidence="3">
    <location>
        <begin position="163"/>
        <end position="195"/>
    </location>
</feature>
<dbReference type="PANTHER" id="PTHR24166:SF48">
    <property type="entry name" value="PROTEIN VAPYRIN"/>
    <property type="match status" value="1"/>
</dbReference>
<dbReference type="SMART" id="SM00248">
    <property type="entry name" value="ANK"/>
    <property type="match status" value="4"/>
</dbReference>
<keyword evidence="2 3" id="KW-0040">ANK repeat</keyword>
<dbReference type="PROSITE" id="PS50297">
    <property type="entry name" value="ANK_REP_REGION"/>
    <property type="match status" value="3"/>
</dbReference>
<dbReference type="InterPro" id="IPR036770">
    <property type="entry name" value="Ankyrin_rpt-contain_sf"/>
</dbReference>
<keyword evidence="1" id="KW-0677">Repeat</keyword>
<dbReference type="RefSeq" id="WP_306727375.1">
    <property type="nucleotide sequence ID" value="NZ_JAVDDT010000002.1"/>
</dbReference>